<dbReference type="AlphaFoldDB" id="A0A974DKG8"/>
<dbReference type="EMBL" id="CM004469">
    <property type="protein sequence ID" value="OCT93352.1"/>
    <property type="molecule type" value="Genomic_DNA"/>
</dbReference>
<evidence type="ECO:0000313" key="1">
    <source>
        <dbReference type="EMBL" id="OCT93352.1"/>
    </source>
</evidence>
<accession>A0A974DKG8</accession>
<name>A0A974DKG8_XENLA</name>
<evidence type="ECO:0000313" key="2">
    <source>
        <dbReference type="Proteomes" id="UP000694892"/>
    </source>
</evidence>
<gene>
    <name evidence="1" type="ORF">XELAEV_18016419mg</name>
</gene>
<protein>
    <submittedName>
        <fullName evidence="1">Uncharacterized protein</fullName>
    </submittedName>
</protein>
<sequence length="112" mass="12866">MWFNWQKESLGPFSLPINAESLQLLYIFPAISFTESLPTGTFFHTCITPISLLDVFSSVQHVIPTWLLHLMECFYHIRCTSLSWGTYSSSMKHAKPFSIPLLSINHSPLDFQ</sequence>
<dbReference type="Proteomes" id="UP000694892">
    <property type="component" value="Chromosome 2S"/>
</dbReference>
<organism evidence="1 2">
    <name type="scientific">Xenopus laevis</name>
    <name type="common">African clawed frog</name>
    <dbReference type="NCBI Taxonomy" id="8355"/>
    <lineage>
        <taxon>Eukaryota</taxon>
        <taxon>Metazoa</taxon>
        <taxon>Chordata</taxon>
        <taxon>Craniata</taxon>
        <taxon>Vertebrata</taxon>
        <taxon>Euteleostomi</taxon>
        <taxon>Amphibia</taxon>
        <taxon>Batrachia</taxon>
        <taxon>Anura</taxon>
        <taxon>Pipoidea</taxon>
        <taxon>Pipidae</taxon>
        <taxon>Xenopodinae</taxon>
        <taxon>Xenopus</taxon>
        <taxon>Xenopus</taxon>
    </lineage>
</organism>
<reference evidence="2" key="1">
    <citation type="journal article" date="2016" name="Nature">
        <title>Genome evolution in the allotetraploid frog Xenopus laevis.</title>
        <authorList>
            <person name="Session A.M."/>
            <person name="Uno Y."/>
            <person name="Kwon T."/>
            <person name="Chapman J.A."/>
            <person name="Toyoda A."/>
            <person name="Takahashi S."/>
            <person name="Fukui A."/>
            <person name="Hikosaka A."/>
            <person name="Suzuki A."/>
            <person name="Kondo M."/>
            <person name="van Heeringen S.J."/>
            <person name="Quigley I."/>
            <person name="Heinz S."/>
            <person name="Ogino H."/>
            <person name="Ochi H."/>
            <person name="Hellsten U."/>
            <person name="Lyons J.B."/>
            <person name="Simakov O."/>
            <person name="Putnam N."/>
            <person name="Stites J."/>
            <person name="Kuroki Y."/>
            <person name="Tanaka T."/>
            <person name="Michiue T."/>
            <person name="Watanabe M."/>
            <person name="Bogdanovic O."/>
            <person name="Lister R."/>
            <person name="Georgiou G."/>
            <person name="Paranjpe S.S."/>
            <person name="van Kruijsbergen I."/>
            <person name="Shu S."/>
            <person name="Carlson J."/>
            <person name="Kinoshita T."/>
            <person name="Ohta Y."/>
            <person name="Mawaribuchi S."/>
            <person name="Jenkins J."/>
            <person name="Grimwood J."/>
            <person name="Schmutz J."/>
            <person name="Mitros T."/>
            <person name="Mozaffari S.V."/>
            <person name="Suzuki Y."/>
            <person name="Haramoto Y."/>
            <person name="Yamamoto T.S."/>
            <person name="Takagi C."/>
            <person name="Heald R."/>
            <person name="Miller K."/>
            <person name="Haudenschild C."/>
            <person name="Kitzman J."/>
            <person name="Nakayama T."/>
            <person name="Izutsu Y."/>
            <person name="Robert J."/>
            <person name="Fortriede J."/>
            <person name="Burns K."/>
            <person name="Lotay V."/>
            <person name="Karimi K."/>
            <person name="Yasuoka Y."/>
            <person name="Dichmann D.S."/>
            <person name="Flajnik M.F."/>
            <person name="Houston D.W."/>
            <person name="Shendure J."/>
            <person name="DuPasquier L."/>
            <person name="Vize P.D."/>
            <person name="Zorn A.M."/>
            <person name="Ito M."/>
            <person name="Marcotte E.M."/>
            <person name="Wallingford J.B."/>
            <person name="Ito Y."/>
            <person name="Asashima M."/>
            <person name="Ueno N."/>
            <person name="Matsuda Y."/>
            <person name="Veenstra G.J."/>
            <person name="Fujiyama A."/>
            <person name="Harland R.M."/>
            <person name="Taira M."/>
            <person name="Rokhsar D.S."/>
        </authorList>
    </citation>
    <scope>NUCLEOTIDE SEQUENCE [LARGE SCALE GENOMIC DNA]</scope>
    <source>
        <strain evidence="2">J</strain>
    </source>
</reference>
<proteinExistence type="predicted"/>